<sequence>MAKPQHDDEIEGVSKSQLKREAAALQELGATLMTYSAKQLAPLNLPEKLVDALNEGRRITANGATARHKQYIGKLMRDVDPAPIYAFLDALNGDSDKHTAWLHQVERLREKLLVDSKAVEQFIADFPDVDIQHLRQLIRNAIKERQAQESGKHMPPKAFRELFQLIKSHIKEPALPSLSDSNDAEDDEE</sequence>
<evidence type="ECO:0000313" key="6">
    <source>
        <dbReference type="EMBL" id="QLI80201.1"/>
    </source>
</evidence>
<comment type="function">
    <text evidence="5">Member of a network of 50S ribosomal subunit biogenesis factors which assembles along the 30S-50S interface, preventing incorrect 23S rRNA structures from forming. Promotes peptidyl transferase center (PTC) maturation.</text>
</comment>
<dbReference type="PANTHER" id="PTHR38101">
    <property type="entry name" value="UPF0307 PROTEIN YJGA"/>
    <property type="match status" value="1"/>
</dbReference>
<evidence type="ECO:0000256" key="1">
    <source>
        <dbReference type="ARBA" id="ARBA00022490"/>
    </source>
</evidence>
<reference evidence="6 7" key="1">
    <citation type="journal article" date="2016" name="Int. J. Syst. Evol. Microbiol.">
        <title>Chitinibacter fontanus sp. nov., isolated from a spring.</title>
        <authorList>
            <person name="Sheu S.Y."/>
            <person name="Li Y.S."/>
            <person name="Young C.C."/>
            <person name="Chen W.M."/>
        </authorList>
    </citation>
    <scope>NUCLEOTIDE SEQUENCE [LARGE SCALE GENOMIC DNA]</scope>
    <source>
        <strain evidence="6 7">STM-7</strain>
    </source>
</reference>
<keyword evidence="4 5" id="KW-0694">RNA-binding</keyword>
<gene>
    <name evidence="5" type="primary">darP</name>
    <name evidence="6" type="ORF">HZU75_00855</name>
</gene>
<dbReference type="NCBIfam" id="NF003593">
    <property type="entry name" value="PRK05255.1-1"/>
    <property type="match status" value="1"/>
</dbReference>
<dbReference type="SUPFAM" id="SSF158710">
    <property type="entry name" value="PSPTO4464-like"/>
    <property type="match status" value="1"/>
</dbReference>
<dbReference type="GO" id="GO:0043022">
    <property type="term" value="F:ribosome binding"/>
    <property type="evidence" value="ECO:0007669"/>
    <property type="project" value="UniProtKB-UniRule"/>
</dbReference>
<evidence type="ECO:0000256" key="4">
    <source>
        <dbReference type="ARBA" id="ARBA00022884"/>
    </source>
</evidence>
<dbReference type="AlphaFoldDB" id="A0A7D5Z070"/>
<keyword evidence="3 5" id="KW-0699">rRNA-binding</keyword>
<organism evidence="6 7">
    <name type="scientific">Chitinibacter fontanus</name>
    <dbReference type="NCBI Taxonomy" id="1737446"/>
    <lineage>
        <taxon>Bacteria</taxon>
        <taxon>Pseudomonadati</taxon>
        <taxon>Pseudomonadota</taxon>
        <taxon>Betaproteobacteria</taxon>
        <taxon>Neisseriales</taxon>
        <taxon>Chitinibacteraceae</taxon>
        <taxon>Chitinibacter</taxon>
    </lineage>
</organism>
<evidence type="ECO:0000313" key="7">
    <source>
        <dbReference type="Proteomes" id="UP000510822"/>
    </source>
</evidence>
<comment type="similarity">
    <text evidence="5">Belongs to the DarP family.</text>
</comment>
<keyword evidence="2 5" id="KW-0690">Ribosome biogenesis</keyword>
<dbReference type="GO" id="GO:1902626">
    <property type="term" value="P:assembly of large subunit precursor of preribosome"/>
    <property type="evidence" value="ECO:0007669"/>
    <property type="project" value="UniProtKB-UniRule"/>
</dbReference>
<dbReference type="RefSeq" id="WP_180307346.1">
    <property type="nucleotide sequence ID" value="NZ_CP058952.1"/>
</dbReference>
<comment type="subcellular location">
    <subcellularLocation>
        <location evidence="5">Cytoplasm</location>
    </subcellularLocation>
    <text evidence="5">Associates with late stage pre-50S ribosomal subunits.</text>
</comment>
<protein>
    <recommendedName>
        <fullName evidence="5">Dual-action ribosomal maturation protein DarP</fullName>
    </recommendedName>
    <alternativeName>
        <fullName evidence="5">Large ribosomal subunit assembly factor DarP</fullName>
    </alternativeName>
</protein>
<proteinExistence type="inferred from homology"/>
<dbReference type="InterPro" id="IPR006839">
    <property type="entry name" value="DarP"/>
</dbReference>
<dbReference type="KEGG" id="cfon:HZU75_00855"/>
<dbReference type="PIRSF" id="PIRSF016183">
    <property type="entry name" value="UCP016183"/>
    <property type="match status" value="1"/>
</dbReference>
<dbReference type="HAMAP" id="MF_00765">
    <property type="entry name" value="DarP"/>
    <property type="match status" value="1"/>
</dbReference>
<keyword evidence="7" id="KW-1185">Reference proteome</keyword>
<dbReference type="Pfam" id="PF04751">
    <property type="entry name" value="DarP"/>
    <property type="match status" value="1"/>
</dbReference>
<evidence type="ECO:0000256" key="3">
    <source>
        <dbReference type="ARBA" id="ARBA00022730"/>
    </source>
</evidence>
<name>A0A7D5Z070_9NEIS</name>
<dbReference type="Proteomes" id="UP000510822">
    <property type="component" value="Chromosome"/>
</dbReference>
<accession>A0A7D5Z070</accession>
<keyword evidence="1 5" id="KW-0963">Cytoplasm</keyword>
<dbReference type="GO" id="GO:0005829">
    <property type="term" value="C:cytosol"/>
    <property type="evidence" value="ECO:0007669"/>
    <property type="project" value="TreeGrafter"/>
</dbReference>
<dbReference type="InterPro" id="IPR023153">
    <property type="entry name" value="DarP_sf"/>
</dbReference>
<dbReference type="PANTHER" id="PTHR38101:SF1">
    <property type="entry name" value="UPF0307 PROTEIN YJGA"/>
    <property type="match status" value="1"/>
</dbReference>
<dbReference type="GO" id="GO:0019843">
    <property type="term" value="F:rRNA binding"/>
    <property type="evidence" value="ECO:0007669"/>
    <property type="project" value="UniProtKB-UniRule"/>
</dbReference>
<evidence type="ECO:0000256" key="5">
    <source>
        <dbReference type="HAMAP-Rule" id="MF_00765"/>
    </source>
</evidence>
<dbReference type="Gene3D" id="1.10.60.30">
    <property type="entry name" value="PSPTO4464-like domains"/>
    <property type="match status" value="2"/>
</dbReference>
<evidence type="ECO:0000256" key="2">
    <source>
        <dbReference type="ARBA" id="ARBA00022517"/>
    </source>
</evidence>
<dbReference type="CDD" id="cd16331">
    <property type="entry name" value="YjgA-like"/>
    <property type="match status" value="1"/>
</dbReference>
<dbReference type="EMBL" id="CP058952">
    <property type="protein sequence ID" value="QLI80201.1"/>
    <property type="molecule type" value="Genomic_DNA"/>
</dbReference>